<gene>
    <name evidence="2" type="ORF">PR048_023854</name>
</gene>
<accession>A0ABQ9GVD0</accession>
<dbReference type="EMBL" id="JARBHB010000009">
    <property type="protein sequence ID" value="KAJ8875946.1"/>
    <property type="molecule type" value="Genomic_DNA"/>
</dbReference>
<name>A0ABQ9GVD0_9NEOP</name>
<keyword evidence="3" id="KW-1185">Reference proteome</keyword>
<reference evidence="2 3" key="1">
    <citation type="submission" date="2023-02" db="EMBL/GenBank/DDBJ databases">
        <title>LHISI_Scaffold_Assembly.</title>
        <authorList>
            <person name="Stuart O.P."/>
            <person name="Cleave R."/>
            <person name="Magrath M.J.L."/>
            <person name="Mikheyev A.S."/>
        </authorList>
    </citation>
    <scope>NUCLEOTIDE SEQUENCE [LARGE SCALE GENOMIC DNA]</scope>
    <source>
        <strain evidence="2">Daus_M_001</strain>
        <tissue evidence="2">Leg muscle</tissue>
    </source>
</reference>
<evidence type="ECO:0000313" key="3">
    <source>
        <dbReference type="Proteomes" id="UP001159363"/>
    </source>
</evidence>
<evidence type="ECO:0000313" key="2">
    <source>
        <dbReference type="EMBL" id="KAJ8875946.1"/>
    </source>
</evidence>
<sequence>MNRRLRSTLPLLPPTLEDVVQPRLAKNRERLQKEKQAANYNTRRRVCHLPDLQVRDKVWISDLIMVHTLQGQNRRNRWFLVPAPFAGEGVRFEGDYVNESFFCVRNDVLPRSVPPASVDGTSQLNVVKGGGGENAEQKDG</sequence>
<organism evidence="2 3">
    <name type="scientific">Dryococelus australis</name>
    <dbReference type="NCBI Taxonomy" id="614101"/>
    <lineage>
        <taxon>Eukaryota</taxon>
        <taxon>Metazoa</taxon>
        <taxon>Ecdysozoa</taxon>
        <taxon>Arthropoda</taxon>
        <taxon>Hexapoda</taxon>
        <taxon>Insecta</taxon>
        <taxon>Pterygota</taxon>
        <taxon>Neoptera</taxon>
        <taxon>Polyneoptera</taxon>
        <taxon>Phasmatodea</taxon>
        <taxon>Verophasmatodea</taxon>
        <taxon>Anareolatae</taxon>
        <taxon>Phasmatidae</taxon>
        <taxon>Eurycanthinae</taxon>
        <taxon>Dryococelus</taxon>
    </lineage>
</organism>
<dbReference type="Proteomes" id="UP001159363">
    <property type="component" value="Chromosome 8"/>
</dbReference>
<feature type="region of interest" description="Disordered" evidence="1">
    <location>
        <begin position="114"/>
        <end position="140"/>
    </location>
</feature>
<protein>
    <submittedName>
        <fullName evidence="2">Uncharacterized protein</fullName>
    </submittedName>
</protein>
<proteinExistence type="predicted"/>
<evidence type="ECO:0000256" key="1">
    <source>
        <dbReference type="SAM" id="MobiDB-lite"/>
    </source>
</evidence>
<comment type="caution">
    <text evidence="2">The sequence shown here is derived from an EMBL/GenBank/DDBJ whole genome shotgun (WGS) entry which is preliminary data.</text>
</comment>